<evidence type="ECO:0000313" key="2">
    <source>
        <dbReference type="Proteomes" id="UP000270046"/>
    </source>
</evidence>
<name>A0A494VU37_9SPHI</name>
<accession>A0A494VU37</accession>
<protein>
    <recommendedName>
        <fullName evidence="3">DUF2281 domain-containing protein</fullName>
    </recommendedName>
</protein>
<dbReference type="AlphaFoldDB" id="A0A494VU37"/>
<gene>
    <name evidence="1" type="ORF">HYN43_017435</name>
</gene>
<keyword evidence="2" id="KW-1185">Reference proteome</keyword>
<dbReference type="RefSeq" id="WP_119410567.1">
    <property type="nucleotide sequence ID" value="NZ_CP032869.1"/>
</dbReference>
<dbReference type="EMBL" id="CP032869">
    <property type="protein sequence ID" value="AYL96980.1"/>
    <property type="molecule type" value="Genomic_DNA"/>
</dbReference>
<proteinExistence type="predicted"/>
<organism evidence="1 2">
    <name type="scientific">Mucilaginibacter celer</name>
    <dbReference type="NCBI Taxonomy" id="2305508"/>
    <lineage>
        <taxon>Bacteria</taxon>
        <taxon>Pseudomonadati</taxon>
        <taxon>Bacteroidota</taxon>
        <taxon>Sphingobacteriia</taxon>
        <taxon>Sphingobacteriales</taxon>
        <taxon>Sphingobacteriaceae</taxon>
        <taxon>Mucilaginibacter</taxon>
    </lineage>
</organism>
<dbReference type="Proteomes" id="UP000270046">
    <property type="component" value="Chromosome"/>
</dbReference>
<evidence type="ECO:0008006" key="3">
    <source>
        <dbReference type="Google" id="ProtNLM"/>
    </source>
</evidence>
<evidence type="ECO:0000313" key="1">
    <source>
        <dbReference type="EMBL" id="AYL96980.1"/>
    </source>
</evidence>
<sequence>MNTIELKQEINKVLENVPEEALADVLLYLQHLQAKTPADIKLTINLRQILNEDKELLEKLAQ</sequence>
<reference evidence="1 2" key="1">
    <citation type="submission" date="2018-10" db="EMBL/GenBank/DDBJ databases">
        <title>Genome sequencing of Mucilaginibacter sp. HYN0043.</title>
        <authorList>
            <person name="Kim M."/>
            <person name="Yi H."/>
        </authorList>
    </citation>
    <scope>NUCLEOTIDE SEQUENCE [LARGE SCALE GENOMIC DNA]</scope>
    <source>
        <strain evidence="1 2">HYN0043</strain>
    </source>
</reference>
<dbReference type="OrthoDB" id="680759at2"/>
<dbReference type="KEGG" id="muh:HYN43_017435"/>